<dbReference type="EMBL" id="BAABEZ010000001">
    <property type="protein sequence ID" value="GAA4448839.1"/>
    <property type="molecule type" value="Genomic_DNA"/>
</dbReference>
<dbReference type="Proteomes" id="UP001501410">
    <property type="component" value="Unassembled WGS sequence"/>
</dbReference>
<dbReference type="InterPro" id="IPR009078">
    <property type="entry name" value="Ferritin-like_SF"/>
</dbReference>
<feature type="compositionally biased region" description="Acidic residues" evidence="1">
    <location>
        <begin position="207"/>
        <end position="229"/>
    </location>
</feature>
<sequence length="229" mass="24886">MKSATTAAKSKAAQNSKAGPGKRNTTGKSARATATAVMEQAGGAENTPFEKLFEDILKDTYWAEQHIVESLPAMIEAATTESLKEALEDHLHVTKKQVKRLEKVFKSIGKEAEAVKCPVMEALVKEGKKCIEETPEGSMTRDAGIIISAQKIEHYEIAAYGSLVQVALTLGHDEAAQLLDETLQEEEDTDQQLTDIAETDVNPMADGETDEDAGMEDDAEEDEDESDEN</sequence>
<dbReference type="InterPro" id="IPR012347">
    <property type="entry name" value="Ferritin-like"/>
</dbReference>
<dbReference type="SUPFAM" id="SSF47240">
    <property type="entry name" value="Ferritin-like"/>
    <property type="match status" value="1"/>
</dbReference>
<dbReference type="InterPro" id="IPR010287">
    <property type="entry name" value="DUF892_YciF-like"/>
</dbReference>
<protein>
    <recommendedName>
        <fullName evidence="4">Ferritin-like metal-binding protein YciE</fullName>
    </recommendedName>
</protein>
<name>A0ABP8MGR7_9BACT</name>
<dbReference type="PANTHER" id="PTHR30565:SF9">
    <property type="entry name" value="PROTEIN YCIF"/>
    <property type="match status" value="1"/>
</dbReference>
<dbReference type="InterPro" id="IPR047114">
    <property type="entry name" value="YciF"/>
</dbReference>
<dbReference type="Pfam" id="PF05974">
    <property type="entry name" value="DUF892"/>
    <property type="match status" value="1"/>
</dbReference>
<proteinExistence type="predicted"/>
<evidence type="ECO:0000313" key="3">
    <source>
        <dbReference type="Proteomes" id="UP001501410"/>
    </source>
</evidence>
<evidence type="ECO:0008006" key="4">
    <source>
        <dbReference type="Google" id="ProtNLM"/>
    </source>
</evidence>
<evidence type="ECO:0000256" key="1">
    <source>
        <dbReference type="SAM" id="MobiDB-lite"/>
    </source>
</evidence>
<feature type="compositionally biased region" description="Low complexity" evidence="1">
    <location>
        <begin position="1"/>
        <end position="18"/>
    </location>
</feature>
<accession>A0ABP8MGR7</accession>
<evidence type="ECO:0000313" key="2">
    <source>
        <dbReference type="EMBL" id="GAA4448839.1"/>
    </source>
</evidence>
<keyword evidence="3" id="KW-1185">Reference proteome</keyword>
<feature type="region of interest" description="Disordered" evidence="1">
    <location>
        <begin position="184"/>
        <end position="229"/>
    </location>
</feature>
<organism evidence="2 3">
    <name type="scientific">Rurimicrobium arvi</name>
    <dbReference type="NCBI Taxonomy" id="2049916"/>
    <lineage>
        <taxon>Bacteria</taxon>
        <taxon>Pseudomonadati</taxon>
        <taxon>Bacteroidota</taxon>
        <taxon>Chitinophagia</taxon>
        <taxon>Chitinophagales</taxon>
        <taxon>Chitinophagaceae</taxon>
        <taxon>Rurimicrobium</taxon>
    </lineage>
</organism>
<reference evidence="3" key="1">
    <citation type="journal article" date="2019" name="Int. J. Syst. Evol. Microbiol.">
        <title>The Global Catalogue of Microorganisms (GCM) 10K type strain sequencing project: providing services to taxonomists for standard genome sequencing and annotation.</title>
        <authorList>
            <consortium name="The Broad Institute Genomics Platform"/>
            <consortium name="The Broad Institute Genome Sequencing Center for Infectious Disease"/>
            <person name="Wu L."/>
            <person name="Ma J."/>
        </authorList>
    </citation>
    <scope>NUCLEOTIDE SEQUENCE [LARGE SCALE GENOMIC DNA]</scope>
    <source>
        <strain evidence="3">JCM 31921</strain>
    </source>
</reference>
<dbReference type="Gene3D" id="1.20.1260.10">
    <property type="match status" value="1"/>
</dbReference>
<gene>
    <name evidence="2" type="ORF">GCM10023092_02050</name>
</gene>
<dbReference type="RefSeq" id="WP_344821780.1">
    <property type="nucleotide sequence ID" value="NZ_BAABEZ010000001.1"/>
</dbReference>
<dbReference type="PANTHER" id="PTHR30565">
    <property type="entry name" value="PROTEIN YCIF"/>
    <property type="match status" value="1"/>
</dbReference>
<dbReference type="CDD" id="cd07909">
    <property type="entry name" value="YciF"/>
    <property type="match status" value="1"/>
</dbReference>
<feature type="region of interest" description="Disordered" evidence="1">
    <location>
        <begin position="1"/>
        <end position="33"/>
    </location>
</feature>
<comment type="caution">
    <text evidence="2">The sequence shown here is derived from an EMBL/GenBank/DDBJ whole genome shotgun (WGS) entry which is preliminary data.</text>
</comment>